<sequence length="82" mass="9050">MAETAHTRFNLRNFITLVCVTILVGTEVFGVAFAAGWALAGLFELGTTVEYIFMAAFGLVGLWLMKSFVHKALQVEPINERV</sequence>
<keyword evidence="3" id="KW-1185">Reference proteome</keyword>
<organism evidence="2 3">
    <name type="scientific">Chelatococcus albus</name>
    <dbReference type="NCBI Taxonomy" id="3047466"/>
    <lineage>
        <taxon>Bacteria</taxon>
        <taxon>Pseudomonadati</taxon>
        <taxon>Pseudomonadota</taxon>
        <taxon>Alphaproteobacteria</taxon>
        <taxon>Hyphomicrobiales</taxon>
        <taxon>Chelatococcaceae</taxon>
        <taxon>Chelatococcus</taxon>
    </lineage>
</organism>
<comment type="caution">
    <text evidence="2">The sequence shown here is derived from an EMBL/GenBank/DDBJ whole genome shotgun (WGS) entry which is preliminary data.</text>
</comment>
<dbReference type="EMBL" id="JASJEV010000004">
    <property type="protein sequence ID" value="MDJ1158343.1"/>
    <property type="molecule type" value="Genomic_DNA"/>
</dbReference>
<dbReference type="Proteomes" id="UP001321492">
    <property type="component" value="Unassembled WGS sequence"/>
</dbReference>
<feature type="transmembrane region" description="Helical" evidence="1">
    <location>
        <begin position="14"/>
        <end position="39"/>
    </location>
</feature>
<keyword evidence="1" id="KW-0812">Transmembrane</keyword>
<keyword evidence="1" id="KW-1133">Transmembrane helix</keyword>
<reference evidence="2 3" key="1">
    <citation type="submission" date="2023-05" db="EMBL/GenBank/DDBJ databases">
        <title>Chelatococcus sp. nov., a moderately thermophilic bacterium isolated from hot spring microbial mat.</title>
        <authorList>
            <person name="Hu C.-J."/>
            <person name="Li W.-J."/>
        </authorList>
    </citation>
    <scope>NUCLEOTIDE SEQUENCE [LARGE SCALE GENOMIC DNA]</scope>
    <source>
        <strain evidence="2 3">SYSU G07232</strain>
    </source>
</reference>
<accession>A0ABT7AG39</accession>
<evidence type="ECO:0000313" key="3">
    <source>
        <dbReference type="Proteomes" id="UP001321492"/>
    </source>
</evidence>
<evidence type="ECO:0008006" key="4">
    <source>
        <dbReference type="Google" id="ProtNLM"/>
    </source>
</evidence>
<feature type="transmembrane region" description="Helical" evidence="1">
    <location>
        <begin position="51"/>
        <end position="69"/>
    </location>
</feature>
<evidence type="ECO:0000256" key="1">
    <source>
        <dbReference type="SAM" id="Phobius"/>
    </source>
</evidence>
<protein>
    <recommendedName>
        <fullName evidence="4">Signaling protein</fullName>
    </recommendedName>
</protein>
<dbReference type="RefSeq" id="WP_283740329.1">
    <property type="nucleotide sequence ID" value="NZ_JASJEV010000004.1"/>
</dbReference>
<gene>
    <name evidence="2" type="ORF">QNA08_08870</name>
</gene>
<name>A0ABT7AG39_9HYPH</name>
<keyword evidence="1" id="KW-0472">Membrane</keyword>
<evidence type="ECO:0000313" key="2">
    <source>
        <dbReference type="EMBL" id="MDJ1158343.1"/>
    </source>
</evidence>
<proteinExistence type="predicted"/>